<evidence type="ECO:0000256" key="4">
    <source>
        <dbReference type="ARBA" id="ARBA00022553"/>
    </source>
</evidence>
<evidence type="ECO:0000256" key="10">
    <source>
        <dbReference type="ARBA" id="ARBA00023136"/>
    </source>
</evidence>
<comment type="subcellular location">
    <subcellularLocation>
        <location evidence="2">Cell membrane</location>
    </subcellularLocation>
</comment>
<dbReference type="EC" id="2.7.13.3" evidence="3"/>
<organism evidence="13 14">
    <name type="scientific">Nocardioides zhouii</name>
    <dbReference type="NCBI Taxonomy" id="1168729"/>
    <lineage>
        <taxon>Bacteria</taxon>
        <taxon>Bacillati</taxon>
        <taxon>Actinomycetota</taxon>
        <taxon>Actinomycetes</taxon>
        <taxon>Propionibacteriales</taxon>
        <taxon>Nocardioidaceae</taxon>
        <taxon>Nocardioides</taxon>
    </lineage>
</organism>
<evidence type="ECO:0000259" key="12">
    <source>
        <dbReference type="PROSITE" id="PS50109"/>
    </source>
</evidence>
<evidence type="ECO:0000256" key="3">
    <source>
        <dbReference type="ARBA" id="ARBA00012438"/>
    </source>
</evidence>
<protein>
    <recommendedName>
        <fullName evidence="3">histidine kinase</fullName>
        <ecNumber evidence="3">2.7.13.3</ecNumber>
    </recommendedName>
</protein>
<dbReference type="Gene3D" id="1.10.287.130">
    <property type="match status" value="1"/>
</dbReference>
<keyword evidence="10 11" id="KW-0472">Membrane</keyword>
<evidence type="ECO:0000256" key="11">
    <source>
        <dbReference type="SAM" id="Phobius"/>
    </source>
</evidence>
<keyword evidence="4" id="KW-0597">Phosphoprotein</keyword>
<feature type="transmembrane region" description="Helical" evidence="11">
    <location>
        <begin position="149"/>
        <end position="175"/>
    </location>
</feature>
<dbReference type="GO" id="GO:0005886">
    <property type="term" value="C:plasma membrane"/>
    <property type="evidence" value="ECO:0007669"/>
    <property type="project" value="UniProtKB-SubCell"/>
</dbReference>
<dbReference type="EMBL" id="SDWV01000027">
    <property type="protein sequence ID" value="RYC05326.1"/>
    <property type="molecule type" value="Genomic_DNA"/>
</dbReference>
<evidence type="ECO:0000313" key="14">
    <source>
        <dbReference type="Proteomes" id="UP000291101"/>
    </source>
</evidence>
<evidence type="ECO:0000256" key="7">
    <source>
        <dbReference type="ARBA" id="ARBA00022777"/>
    </source>
</evidence>
<sequence>MHTRRRLTGVATAVSAVVLVAASALVLVLFQRQVLSSADDLARGRAADLATLAADSAVPALLADIGDDAVGQVIGPDGSVLAASDGLTGAPAITDVRSAGDEAVQVDLDDVPDDDETEDYRAWVVTEEGPDGSYTAVVGASRESIREDVVALGLALLVAMPLVLVAAGGLLWLLLGRTLRPVEEAHRRQRAFVADAAHELQSPLAAYRAQLEVAQRHDDPKAWREVAADLLADTDRMERLVRDLLFLARQDSSPVTGWTLVDLDDVVLEEVARVRPGTTVVVDTGGVSAAPVRGSRDDLARMVGNLLANGVRHARVRVEVACHQDESGTLLVVADDGAGIEPALRETVFERFRRGDPARTHGAGTGLGLSIARAVAERHGGTVRIGESDGGARFEVRLPRA</sequence>
<dbReference type="InterPro" id="IPR050428">
    <property type="entry name" value="TCS_sensor_his_kinase"/>
</dbReference>
<proteinExistence type="predicted"/>
<dbReference type="CDD" id="cd00082">
    <property type="entry name" value="HisKA"/>
    <property type="match status" value="1"/>
</dbReference>
<keyword evidence="8 11" id="KW-1133">Transmembrane helix</keyword>
<keyword evidence="9" id="KW-0902">Two-component regulatory system</keyword>
<keyword evidence="7 13" id="KW-0418">Kinase</keyword>
<dbReference type="Gene3D" id="3.30.565.10">
    <property type="entry name" value="Histidine kinase-like ATPase, C-terminal domain"/>
    <property type="match status" value="1"/>
</dbReference>
<dbReference type="SMART" id="SM00388">
    <property type="entry name" value="HisKA"/>
    <property type="match status" value="1"/>
</dbReference>
<feature type="domain" description="Histidine kinase" evidence="12">
    <location>
        <begin position="195"/>
        <end position="401"/>
    </location>
</feature>
<dbReference type="SMART" id="SM00387">
    <property type="entry name" value="HATPase_c"/>
    <property type="match status" value="1"/>
</dbReference>
<comment type="caution">
    <text evidence="13">The sequence shown here is derived from an EMBL/GenBank/DDBJ whole genome shotgun (WGS) entry which is preliminary data.</text>
</comment>
<dbReference type="PANTHER" id="PTHR45436:SF5">
    <property type="entry name" value="SENSOR HISTIDINE KINASE TRCS"/>
    <property type="match status" value="1"/>
</dbReference>
<dbReference type="GO" id="GO:0000155">
    <property type="term" value="F:phosphorelay sensor kinase activity"/>
    <property type="evidence" value="ECO:0007669"/>
    <property type="project" value="InterPro"/>
</dbReference>
<dbReference type="PROSITE" id="PS50109">
    <property type="entry name" value="HIS_KIN"/>
    <property type="match status" value="1"/>
</dbReference>
<dbReference type="SUPFAM" id="SSF47384">
    <property type="entry name" value="Homodimeric domain of signal transducing histidine kinase"/>
    <property type="match status" value="1"/>
</dbReference>
<evidence type="ECO:0000313" key="13">
    <source>
        <dbReference type="EMBL" id="RYC05326.1"/>
    </source>
</evidence>
<dbReference type="Pfam" id="PF00512">
    <property type="entry name" value="HisKA"/>
    <property type="match status" value="1"/>
</dbReference>
<dbReference type="CDD" id="cd00075">
    <property type="entry name" value="HATPase"/>
    <property type="match status" value="1"/>
</dbReference>
<dbReference type="InterPro" id="IPR036097">
    <property type="entry name" value="HisK_dim/P_sf"/>
</dbReference>
<dbReference type="InterPro" id="IPR036890">
    <property type="entry name" value="HATPase_C_sf"/>
</dbReference>
<dbReference type="InterPro" id="IPR003594">
    <property type="entry name" value="HATPase_dom"/>
</dbReference>
<evidence type="ECO:0000256" key="9">
    <source>
        <dbReference type="ARBA" id="ARBA00023012"/>
    </source>
</evidence>
<accession>A0A4Q2SIG2</accession>
<dbReference type="InterPro" id="IPR003661">
    <property type="entry name" value="HisK_dim/P_dom"/>
</dbReference>
<keyword evidence="14" id="KW-1185">Reference proteome</keyword>
<dbReference type="Proteomes" id="UP000291101">
    <property type="component" value="Unassembled WGS sequence"/>
</dbReference>
<dbReference type="InterPro" id="IPR005467">
    <property type="entry name" value="His_kinase_dom"/>
</dbReference>
<evidence type="ECO:0000256" key="8">
    <source>
        <dbReference type="ARBA" id="ARBA00022989"/>
    </source>
</evidence>
<keyword evidence="5" id="KW-0808">Transferase</keyword>
<dbReference type="PANTHER" id="PTHR45436">
    <property type="entry name" value="SENSOR HISTIDINE KINASE YKOH"/>
    <property type="match status" value="1"/>
</dbReference>
<dbReference type="SUPFAM" id="SSF55874">
    <property type="entry name" value="ATPase domain of HSP90 chaperone/DNA topoisomerase II/histidine kinase"/>
    <property type="match status" value="1"/>
</dbReference>
<gene>
    <name evidence="13" type="ORF">EUA94_19845</name>
</gene>
<evidence type="ECO:0000256" key="2">
    <source>
        <dbReference type="ARBA" id="ARBA00004236"/>
    </source>
</evidence>
<comment type="catalytic activity">
    <reaction evidence="1">
        <text>ATP + protein L-histidine = ADP + protein N-phospho-L-histidine.</text>
        <dbReference type="EC" id="2.7.13.3"/>
    </reaction>
</comment>
<reference evidence="13 14" key="1">
    <citation type="submission" date="2019-01" db="EMBL/GenBank/DDBJ databases">
        <title>Novel species of Nocardioides.</title>
        <authorList>
            <person name="Liu Q."/>
            <person name="X Y.-H."/>
        </authorList>
    </citation>
    <scope>NUCLEOTIDE SEQUENCE [LARGE SCALE GENOMIC DNA]</scope>
    <source>
        <strain evidence="13 14">HLT2-9</strain>
    </source>
</reference>
<name>A0A4Q2SIG2_9ACTN</name>
<dbReference type="OrthoDB" id="9786919at2"/>
<dbReference type="Pfam" id="PF02518">
    <property type="entry name" value="HATPase_c"/>
    <property type="match status" value="1"/>
</dbReference>
<evidence type="ECO:0000256" key="6">
    <source>
        <dbReference type="ARBA" id="ARBA00022692"/>
    </source>
</evidence>
<keyword evidence="6 11" id="KW-0812">Transmembrane</keyword>
<dbReference type="PRINTS" id="PR00344">
    <property type="entry name" value="BCTRLSENSOR"/>
</dbReference>
<dbReference type="InterPro" id="IPR004358">
    <property type="entry name" value="Sig_transdc_His_kin-like_C"/>
</dbReference>
<feature type="transmembrane region" description="Helical" evidence="11">
    <location>
        <begin position="7"/>
        <end position="30"/>
    </location>
</feature>
<dbReference type="FunFam" id="1.10.287.130:FF:000001">
    <property type="entry name" value="Two-component sensor histidine kinase"/>
    <property type="match status" value="1"/>
</dbReference>
<dbReference type="AlphaFoldDB" id="A0A4Q2SIG2"/>
<evidence type="ECO:0000256" key="5">
    <source>
        <dbReference type="ARBA" id="ARBA00022679"/>
    </source>
</evidence>
<dbReference type="RefSeq" id="WP_129428576.1">
    <property type="nucleotide sequence ID" value="NZ_SDWV01000027.1"/>
</dbReference>
<evidence type="ECO:0000256" key="1">
    <source>
        <dbReference type="ARBA" id="ARBA00000085"/>
    </source>
</evidence>